<feature type="transmembrane region" description="Helical" evidence="6">
    <location>
        <begin position="48"/>
        <end position="69"/>
    </location>
</feature>
<dbReference type="PANTHER" id="PTHR43029:SF1">
    <property type="entry name" value="AMMONIUM TRANSPORTER AMTB-LIKE DOMAIN-CONTAINING PROTEIN"/>
    <property type="match status" value="1"/>
</dbReference>
<evidence type="ECO:0000256" key="5">
    <source>
        <dbReference type="ARBA" id="ARBA00023136"/>
    </source>
</evidence>
<feature type="transmembrane region" description="Helical" evidence="6">
    <location>
        <begin position="170"/>
        <end position="189"/>
    </location>
</feature>
<comment type="caution">
    <text evidence="8">The sequence shown here is derived from an EMBL/GenBank/DDBJ whole genome shotgun (WGS) entry which is preliminary data.</text>
</comment>
<feature type="transmembrane region" description="Helical" evidence="6">
    <location>
        <begin position="401"/>
        <end position="419"/>
    </location>
</feature>
<feature type="transmembrane region" description="Helical" evidence="6">
    <location>
        <begin position="237"/>
        <end position="256"/>
    </location>
</feature>
<evidence type="ECO:0000313" key="8">
    <source>
        <dbReference type="EMBL" id="CAH7673563.1"/>
    </source>
</evidence>
<evidence type="ECO:0000256" key="2">
    <source>
        <dbReference type="ARBA" id="ARBA00005887"/>
    </source>
</evidence>
<feature type="transmembrane region" description="Helical" evidence="6">
    <location>
        <begin position="201"/>
        <end position="225"/>
    </location>
</feature>
<evidence type="ECO:0000256" key="1">
    <source>
        <dbReference type="ARBA" id="ARBA00004141"/>
    </source>
</evidence>
<reference evidence="8" key="1">
    <citation type="submission" date="2022-06" db="EMBL/GenBank/DDBJ databases">
        <authorList>
            <consortium name="SYNGENTA / RWTH Aachen University"/>
        </authorList>
    </citation>
    <scope>NUCLEOTIDE SEQUENCE</scope>
</reference>
<keyword evidence="3 6" id="KW-0812">Transmembrane</keyword>
<dbReference type="Gene3D" id="1.10.3430.10">
    <property type="entry name" value="Ammonium transporter AmtB like domains"/>
    <property type="match status" value="1"/>
</dbReference>
<accession>A0AAV0AUP8</accession>
<gene>
    <name evidence="8" type="ORF">PPACK8108_LOCUS8439</name>
</gene>
<name>A0AAV0AUP8_PHAPC</name>
<evidence type="ECO:0000259" key="7">
    <source>
        <dbReference type="Pfam" id="PF00909"/>
    </source>
</evidence>
<dbReference type="SUPFAM" id="SSF111352">
    <property type="entry name" value="Ammonium transporter"/>
    <property type="match status" value="1"/>
</dbReference>
<feature type="transmembrane region" description="Helical" evidence="6">
    <location>
        <begin position="353"/>
        <end position="372"/>
    </location>
</feature>
<comment type="subcellular location">
    <subcellularLocation>
        <location evidence="6">Cell membrane</location>
        <topology evidence="6">Multi-pass membrane protein</topology>
    </subcellularLocation>
    <subcellularLocation>
        <location evidence="1">Membrane</location>
        <topology evidence="1">Multi-pass membrane protein</topology>
    </subcellularLocation>
</comment>
<dbReference type="Proteomes" id="UP001153365">
    <property type="component" value="Unassembled WGS sequence"/>
</dbReference>
<dbReference type="InterPro" id="IPR029020">
    <property type="entry name" value="Ammonium/urea_transptr"/>
</dbReference>
<keyword evidence="6" id="KW-0924">Ammonia transport</keyword>
<feature type="transmembrane region" description="Helical" evidence="6">
    <location>
        <begin position="136"/>
        <end position="158"/>
    </location>
</feature>
<dbReference type="NCBIfam" id="TIGR00836">
    <property type="entry name" value="amt"/>
    <property type="match status" value="1"/>
</dbReference>
<organism evidence="8 9">
    <name type="scientific">Phakopsora pachyrhizi</name>
    <name type="common">Asian soybean rust disease fungus</name>
    <dbReference type="NCBI Taxonomy" id="170000"/>
    <lineage>
        <taxon>Eukaryota</taxon>
        <taxon>Fungi</taxon>
        <taxon>Dikarya</taxon>
        <taxon>Basidiomycota</taxon>
        <taxon>Pucciniomycotina</taxon>
        <taxon>Pucciniomycetes</taxon>
        <taxon>Pucciniales</taxon>
        <taxon>Phakopsoraceae</taxon>
        <taxon>Phakopsora</taxon>
    </lineage>
</organism>
<keyword evidence="9" id="KW-1185">Reference proteome</keyword>
<feature type="transmembrane region" description="Helical" evidence="6">
    <location>
        <begin position="325"/>
        <end position="341"/>
    </location>
</feature>
<evidence type="ECO:0000256" key="3">
    <source>
        <dbReference type="ARBA" id="ARBA00022692"/>
    </source>
</evidence>
<dbReference type="GO" id="GO:0008519">
    <property type="term" value="F:ammonium channel activity"/>
    <property type="evidence" value="ECO:0007669"/>
    <property type="project" value="InterPro"/>
</dbReference>
<sequence>MPYLAHGSLSNSNSSEYLGIKSILSSKGTDILAFEDDGKIFAYSPGDIAWILICSALVWLMVPGIAFVYSGMVKGKNALSLLLLPLLAMSVVSIQFWFWGFSLAFSRNANLFIGNLDYIGLENLLSQPEETSNDRIPSIAFVMLQHMQASLVGAVAIGSAAERGRVGPTMLFMFFWATLVYCPLVAWMYNPAGWAYRWGVLDYGGGVTMEICSGVTGLAYSLFIGRRTGYGVKIRPHSVPHVVLGTCLLWFGWLGLNGSGSGTANVRAGLVMVETHLAACAGGLTWLIMDFRLEGKWSLISYCMGAISGLVAVTPSGLIGTSASVLIGAIGAAVANTAVAFRSRLPWDDGLDIFAGHAISGAVGVMLTGIFAQKSIAKTDGYTIVDGGVLDGNWKQLYKQLAWIAAGGSWSFIITYMIFRVSPESEIKGIDKDQSGEVAYDFRASVFLNEPLSAKHNRRTKAFYSSFFLRRDSMMKKNLTPELIRSPKIQQGYL</sequence>
<feature type="transmembrane region" description="Helical" evidence="6">
    <location>
        <begin position="268"/>
        <end position="287"/>
    </location>
</feature>
<feature type="domain" description="Ammonium transporter AmtB-like" evidence="7">
    <location>
        <begin position="49"/>
        <end position="440"/>
    </location>
</feature>
<dbReference type="InterPro" id="IPR024041">
    <property type="entry name" value="NH4_transpt_AmtB-like_dom"/>
</dbReference>
<evidence type="ECO:0000256" key="4">
    <source>
        <dbReference type="ARBA" id="ARBA00022989"/>
    </source>
</evidence>
<comment type="similarity">
    <text evidence="2 6">Belongs to the ammonia transporter channel (TC 1.A.11.2) family.</text>
</comment>
<dbReference type="Pfam" id="PF00909">
    <property type="entry name" value="Ammonium_transp"/>
    <property type="match status" value="1"/>
</dbReference>
<evidence type="ECO:0000313" key="9">
    <source>
        <dbReference type="Proteomes" id="UP001153365"/>
    </source>
</evidence>
<protein>
    <recommendedName>
        <fullName evidence="6">Ammonium transporter</fullName>
    </recommendedName>
</protein>
<dbReference type="PANTHER" id="PTHR43029">
    <property type="entry name" value="AMMONIUM TRANSPORTER MEP2"/>
    <property type="match status" value="1"/>
</dbReference>
<feature type="transmembrane region" description="Helical" evidence="6">
    <location>
        <begin position="81"/>
        <end position="101"/>
    </location>
</feature>
<feature type="transmembrane region" description="Helical" evidence="6">
    <location>
        <begin position="299"/>
        <end position="319"/>
    </location>
</feature>
<keyword evidence="6" id="KW-0813">Transport</keyword>
<dbReference type="InterPro" id="IPR001905">
    <property type="entry name" value="Ammonium_transpt"/>
</dbReference>
<dbReference type="GO" id="GO:0005886">
    <property type="term" value="C:plasma membrane"/>
    <property type="evidence" value="ECO:0007669"/>
    <property type="project" value="UniProtKB-SubCell"/>
</dbReference>
<proteinExistence type="inferred from homology"/>
<keyword evidence="4 6" id="KW-1133">Transmembrane helix</keyword>
<keyword evidence="5 6" id="KW-0472">Membrane</keyword>
<dbReference type="AlphaFoldDB" id="A0AAV0AUP8"/>
<dbReference type="EMBL" id="CALTRL010001743">
    <property type="protein sequence ID" value="CAH7673563.1"/>
    <property type="molecule type" value="Genomic_DNA"/>
</dbReference>
<evidence type="ECO:0000256" key="6">
    <source>
        <dbReference type="RuleBase" id="RU362002"/>
    </source>
</evidence>